<sequence>MIQAMKEYSVILFITRKPTLTTEQFRNHWENVHIPLLQDITGHLFPKLFTRRYLARTERQGFGGPANRDRPLLVLRGNLETEFDFDAIAEMTFESEKAFHEFYKCTYEAEAARKLAADEDSFLDPGKTKTVVVGDTTYNDK</sequence>
<evidence type="ECO:0000313" key="4">
    <source>
        <dbReference type="Proteomes" id="UP000700596"/>
    </source>
</evidence>
<dbReference type="InterPro" id="IPR011008">
    <property type="entry name" value="Dimeric_a/b-barrel"/>
</dbReference>
<feature type="domain" description="EthD" evidence="2">
    <location>
        <begin position="17"/>
        <end position="125"/>
    </location>
</feature>
<reference evidence="3" key="1">
    <citation type="journal article" date="2021" name="Nat. Commun.">
        <title>Genetic determinants of endophytism in the Arabidopsis root mycobiome.</title>
        <authorList>
            <person name="Mesny F."/>
            <person name="Miyauchi S."/>
            <person name="Thiergart T."/>
            <person name="Pickel B."/>
            <person name="Atanasova L."/>
            <person name="Karlsson M."/>
            <person name="Huettel B."/>
            <person name="Barry K.W."/>
            <person name="Haridas S."/>
            <person name="Chen C."/>
            <person name="Bauer D."/>
            <person name="Andreopoulos W."/>
            <person name="Pangilinan J."/>
            <person name="LaButti K."/>
            <person name="Riley R."/>
            <person name="Lipzen A."/>
            <person name="Clum A."/>
            <person name="Drula E."/>
            <person name="Henrissat B."/>
            <person name="Kohler A."/>
            <person name="Grigoriev I.V."/>
            <person name="Martin F.M."/>
            <person name="Hacquard S."/>
        </authorList>
    </citation>
    <scope>NUCLEOTIDE SEQUENCE</scope>
    <source>
        <strain evidence="3">MPI-CAGE-CH-0243</strain>
    </source>
</reference>
<protein>
    <submittedName>
        <fullName evidence="3">EthD domain-containing protein</fullName>
    </submittedName>
</protein>
<dbReference type="SUPFAM" id="SSF54909">
    <property type="entry name" value="Dimeric alpha+beta barrel"/>
    <property type="match status" value="1"/>
</dbReference>
<dbReference type="GO" id="GO:0016491">
    <property type="term" value="F:oxidoreductase activity"/>
    <property type="evidence" value="ECO:0007669"/>
    <property type="project" value="InterPro"/>
</dbReference>
<evidence type="ECO:0000313" key="3">
    <source>
        <dbReference type="EMBL" id="KAH7139205.1"/>
    </source>
</evidence>
<dbReference type="OrthoDB" id="2519291at2759"/>
<dbReference type="Proteomes" id="UP000700596">
    <property type="component" value="Unassembled WGS sequence"/>
</dbReference>
<evidence type="ECO:0000259" key="2">
    <source>
        <dbReference type="Pfam" id="PF07110"/>
    </source>
</evidence>
<accession>A0A9P9J204</accession>
<proteinExistence type="inferred from homology"/>
<comment type="caution">
    <text evidence="3">The sequence shown here is derived from an EMBL/GenBank/DDBJ whole genome shotgun (WGS) entry which is preliminary data.</text>
</comment>
<keyword evidence="4" id="KW-1185">Reference proteome</keyword>
<comment type="similarity">
    <text evidence="1">Belongs to the tpcK family.</text>
</comment>
<dbReference type="EMBL" id="JAGMWT010000001">
    <property type="protein sequence ID" value="KAH7139205.1"/>
    <property type="molecule type" value="Genomic_DNA"/>
</dbReference>
<name>A0A9P9J204_9PLEO</name>
<dbReference type="InterPro" id="IPR009799">
    <property type="entry name" value="EthD_dom"/>
</dbReference>
<dbReference type="Pfam" id="PF07110">
    <property type="entry name" value="EthD"/>
    <property type="match status" value="1"/>
</dbReference>
<dbReference type="AlphaFoldDB" id="A0A9P9J204"/>
<dbReference type="Gene3D" id="3.30.70.100">
    <property type="match status" value="1"/>
</dbReference>
<organism evidence="3 4">
    <name type="scientific">Dendryphion nanum</name>
    <dbReference type="NCBI Taxonomy" id="256645"/>
    <lineage>
        <taxon>Eukaryota</taxon>
        <taxon>Fungi</taxon>
        <taxon>Dikarya</taxon>
        <taxon>Ascomycota</taxon>
        <taxon>Pezizomycotina</taxon>
        <taxon>Dothideomycetes</taxon>
        <taxon>Pleosporomycetidae</taxon>
        <taxon>Pleosporales</taxon>
        <taxon>Torulaceae</taxon>
        <taxon>Dendryphion</taxon>
    </lineage>
</organism>
<gene>
    <name evidence="3" type="ORF">B0J11DRAFT_37313</name>
</gene>
<evidence type="ECO:0000256" key="1">
    <source>
        <dbReference type="ARBA" id="ARBA00005986"/>
    </source>
</evidence>